<evidence type="ECO:0000256" key="7">
    <source>
        <dbReference type="ARBA" id="ARBA00022842"/>
    </source>
</evidence>
<dbReference type="Proteomes" id="UP000030665">
    <property type="component" value="Unassembled WGS sequence"/>
</dbReference>
<keyword evidence="8 13" id="KW-0546">Nucleotide metabolism</keyword>
<feature type="binding site" evidence="13">
    <location>
        <begin position="146"/>
        <end position="149"/>
    </location>
    <ligand>
        <name>ITP</name>
        <dbReference type="ChEBI" id="CHEBI:61402"/>
    </ligand>
</feature>
<evidence type="ECO:0000313" key="14">
    <source>
        <dbReference type="EMBL" id="CDW59623.1"/>
    </source>
</evidence>
<evidence type="ECO:0000313" key="15">
    <source>
        <dbReference type="Proteomes" id="UP000030665"/>
    </source>
</evidence>
<evidence type="ECO:0000256" key="8">
    <source>
        <dbReference type="ARBA" id="ARBA00023080"/>
    </source>
</evidence>
<dbReference type="STRING" id="36087.A0A077ZJ27"/>
<comment type="catalytic activity">
    <reaction evidence="10">
        <text>ITP + H2O = IMP + diphosphate + H(+)</text>
        <dbReference type="Rhea" id="RHEA:29399"/>
        <dbReference type="ChEBI" id="CHEBI:15377"/>
        <dbReference type="ChEBI" id="CHEBI:15378"/>
        <dbReference type="ChEBI" id="CHEBI:33019"/>
        <dbReference type="ChEBI" id="CHEBI:58053"/>
        <dbReference type="ChEBI" id="CHEBI:61402"/>
        <dbReference type="EC" id="3.6.1.66"/>
    </reaction>
    <physiologicalReaction direction="left-to-right" evidence="10">
        <dbReference type="Rhea" id="RHEA:29400"/>
    </physiologicalReaction>
</comment>
<evidence type="ECO:0000256" key="4">
    <source>
        <dbReference type="ARBA" id="ARBA00022723"/>
    </source>
</evidence>
<dbReference type="FunFam" id="3.90.950.10:FF:000003">
    <property type="entry name" value="Inosine triphosphate pyrophosphatase"/>
    <property type="match status" value="1"/>
</dbReference>
<evidence type="ECO:0000256" key="1">
    <source>
        <dbReference type="ARBA" id="ARBA00004496"/>
    </source>
</evidence>
<keyword evidence="13" id="KW-0464">Manganese</keyword>
<dbReference type="GO" id="GO:0009204">
    <property type="term" value="P:deoxyribonucleoside triphosphate catabolic process"/>
    <property type="evidence" value="ECO:0007669"/>
    <property type="project" value="UniProtKB-UniRule"/>
</dbReference>
<comment type="catalytic activity">
    <reaction evidence="13">
        <text>XTP + H2O = XMP + diphosphate + H(+)</text>
        <dbReference type="Rhea" id="RHEA:28610"/>
        <dbReference type="ChEBI" id="CHEBI:15377"/>
        <dbReference type="ChEBI" id="CHEBI:15378"/>
        <dbReference type="ChEBI" id="CHEBI:33019"/>
        <dbReference type="ChEBI" id="CHEBI:57464"/>
        <dbReference type="ChEBI" id="CHEBI:61314"/>
        <dbReference type="EC" id="3.6.1.66"/>
    </reaction>
</comment>
<dbReference type="GO" id="GO:0046872">
    <property type="term" value="F:metal ion binding"/>
    <property type="evidence" value="ECO:0007669"/>
    <property type="project" value="UniProtKB-KW"/>
</dbReference>
<keyword evidence="4 13" id="KW-0479">Metal-binding</keyword>
<dbReference type="Gene3D" id="3.90.950.10">
    <property type="match status" value="1"/>
</dbReference>
<comment type="catalytic activity">
    <reaction evidence="12">
        <text>N(6)-hydroxy-dATP + H2O = N(6)-hydroxy-dAMP + diphosphate + H(+)</text>
        <dbReference type="Rhea" id="RHEA:83971"/>
        <dbReference type="ChEBI" id="CHEBI:15377"/>
        <dbReference type="ChEBI" id="CHEBI:15378"/>
        <dbReference type="ChEBI" id="CHEBI:33019"/>
        <dbReference type="ChEBI" id="CHEBI:233529"/>
        <dbReference type="ChEBI" id="CHEBI:233530"/>
    </reaction>
    <physiologicalReaction direction="left-to-right" evidence="12">
        <dbReference type="Rhea" id="RHEA:83972"/>
    </physiologicalReaction>
</comment>
<comment type="subunit">
    <text evidence="13">Homodimer.</text>
</comment>
<evidence type="ECO:0000256" key="10">
    <source>
        <dbReference type="ARBA" id="ARBA00093218"/>
    </source>
</evidence>
<dbReference type="GO" id="GO:0036220">
    <property type="term" value="F:ITP diphosphatase activity"/>
    <property type="evidence" value="ECO:0007669"/>
    <property type="project" value="UniProtKB-UniRule"/>
</dbReference>
<feature type="binding site" evidence="13">
    <location>
        <position position="70"/>
    </location>
    <ligand>
        <name>Mg(2+)</name>
        <dbReference type="ChEBI" id="CHEBI:18420"/>
    </ligand>
</feature>
<reference evidence="14" key="2">
    <citation type="submission" date="2014-03" db="EMBL/GenBank/DDBJ databases">
        <title>The whipworm genome and dual-species transcriptomics of an intimate host-pathogen interaction.</title>
        <authorList>
            <person name="Foth B.J."/>
            <person name="Tsai I.J."/>
            <person name="Reid A.J."/>
            <person name="Bancroft A.J."/>
            <person name="Nichol S."/>
            <person name="Tracey A."/>
            <person name="Holroyd N."/>
            <person name="Cotton J.A."/>
            <person name="Stanley E.J."/>
            <person name="Zarowiecki M."/>
            <person name="Liu J.Z."/>
            <person name="Huckvale T."/>
            <person name="Cooper P.J."/>
            <person name="Grencis R.K."/>
            <person name="Berriman M."/>
        </authorList>
    </citation>
    <scope>NUCLEOTIDE SEQUENCE [LARGE SCALE GENOMIC DNA]</scope>
</reference>
<keyword evidence="7 13" id="KW-0460">Magnesium</keyword>
<protein>
    <recommendedName>
        <fullName evidence="13">Inosine triphosphate pyrophosphatase</fullName>
        <shortName evidence="13">ITPase</shortName>
        <shortName evidence="13">Inosine triphosphatase</shortName>
        <ecNumber evidence="13">3.6.1.66</ecNumber>
    </recommendedName>
    <alternativeName>
        <fullName evidence="13">Non-canonical purine NTP pyrophosphatase</fullName>
    </alternativeName>
    <alternativeName>
        <fullName evidence="13">Non-standard purine NTP pyrophosphatase</fullName>
    </alternativeName>
    <alternativeName>
        <fullName evidence="13">Nucleoside-triphosphate diphosphatase</fullName>
    </alternativeName>
    <alternativeName>
        <fullName evidence="13">Nucleoside-triphosphate pyrophosphatase</fullName>
        <shortName evidence="13">NTPase</shortName>
    </alternativeName>
    <alternativeName>
        <fullName evidence="13">XTP/dITP diphosphatase</fullName>
    </alternativeName>
</protein>
<evidence type="ECO:0000256" key="13">
    <source>
        <dbReference type="HAMAP-Rule" id="MF_03148"/>
    </source>
</evidence>
<feature type="binding site" evidence="13">
    <location>
        <begin position="174"/>
        <end position="175"/>
    </location>
    <ligand>
        <name>ITP</name>
        <dbReference type="ChEBI" id="CHEBI:61402"/>
    </ligand>
</feature>
<dbReference type="Pfam" id="PF01725">
    <property type="entry name" value="Ham1p_like"/>
    <property type="match status" value="1"/>
</dbReference>
<dbReference type="PANTHER" id="PTHR11067:SF9">
    <property type="entry name" value="INOSINE TRIPHOSPHATE PYROPHOSPHATASE"/>
    <property type="match status" value="1"/>
</dbReference>
<dbReference type="CDD" id="cd00515">
    <property type="entry name" value="HAM1"/>
    <property type="match status" value="1"/>
</dbReference>
<reference evidence="14" key="1">
    <citation type="submission" date="2014-01" db="EMBL/GenBank/DDBJ databases">
        <authorList>
            <person name="Aslett M."/>
        </authorList>
    </citation>
    <scope>NUCLEOTIDE SEQUENCE</scope>
</reference>
<keyword evidence="5 13" id="KW-0547">Nucleotide-binding</keyword>
<comment type="function">
    <text evidence="13">Pyrophosphatase that hydrolyzes non-canonical purine nucleotides such as inosine triphosphate (ITP), deoxyinosine triphosphate (dITP) or xanthosine 5'-triphosphate (XTP) to their respective monophosphate derivatives. The enzyme does not distinguish between the deoxy- and ribose forms. Probably excludes non-canonical purines from RNA and DNA precursor pools, thus preventing their incorporation into RNA and DNA and avoiding chromosomal lesions.</text>
</comment>
<dbReference type="SUPFAM" id="SSF52972">
    <property type="entry name" value="ITPase-like"/>
    <property type="match status" value="1"/>
</dbReference>
<dbReference type="OrthoDB" id="6288734at2759"/>
<proteinExistence type="inferred from homology"/>
<evidence type="ECO:0000256" key="5">
    <source>
        <dbReference type="ARBA" id="ARBA00022741"/>
    </source>
</evidence>
<comment type="similarity">
    <text evidence="2 13">Belongs to the HAM1 NTPase family.</text>
</comment>
<dbReference type="InterPro" id="IPR002637">
    <property type="entry name" value="RdgB/HAM1"/>
</dbReference>
<comment type="function">
    <text evidence="9">Pyrophosphatase that hydrolyzes the non-canonical purine nucleotides inosine triphosphate (ITP), deoxyinosine triphosphate (dITP) as well as 2'-deoxy-N-6-hydroxylaminopurine triphosphate (dHAPTP) and xanthosine 5'-triphosphate (XTP) to their respective monophosphate derivatives. The enzyme does not distinguish between the deoxy- and ribose forms. Probably excludes non-canonical purines from RNA and DNA precursor pools, thus preventing their incorporation into RNA and DNA and avoiding chromosomal lesions.</text>
</comment>
<feature type="binding site" evidence="13">
    <location>
        <position position="169"/>
    </location>
    <ligand>
        <name>ITP</name>
        <dbReference type="ChEBI" id="CHEBI:61402"/>
    </ligand>
</feature>
<evidence type="ECO:0000256" key="11">
    <source>
        <dbReference type="ARBA" id="ARBA00093255"/>
    </source>
</evidence>
<comment type="catalytic activity">
    <reaction evidence="11">
        <text>dITP + H2O = dIMP + diphosphate + H(+)</text>
        <dbReference type="Rhea" id="RHEA:28342"/>
        <dbReference type="ChEBI" id="CHEBI:15377"/>
        <dbReference type="ChEBI" id="CHEBI:15378"/>
        <dbReference type="ChEBI" id="CHEBI:33019"/>
        <dbReference type="ChEBI" id="CHEBI:61194"/>
        <dbReference type="ChEBI" id="CHEBI:61382"/>
        <dbReference type="EC" id="3.6.1.66"/>
    </reaction>
    <physiologicalReaction direction="left-to-right" evidence="11">
        <dbReference type="Rhea" id="RHEA:28343"/>
    </physiologicalReaction>
</comment>
<accession>A0A077ZJ27</accession>
<dbReference type="GO" id="GO:0035870">
    <property type="term" value="F:dITP diphosphatase activity"/>
    <property type="evidence" value="ECO:0007669"/>
    <property type="project" value="UniProtKB-UniRule"/>
</dbReference>
<comment type="caution">
    <text evidence="13">Lacks conserved residue(s) required for the propagation of feature annotation.</text>
</comment>
<dbReference type="PANTHER" id="PTHR11067">
    <property type="entry name" value="INOSINE TRIPHOSPHATE PYROPHOSPHATASE/HAM1 PROTEIN"/>
    <property type="match status" value="1"/>
</dbReference>
<dbReference type="GO" id="GO:0036222">
    <property type="term" value="F:XTP diphosphatase activity"/>
    <property type="evidence" value="ECO:0007669"/>
    <property type="project" value="UniProtKB-UniRule"/>
</dbReference>
<comment type="subcellular location">
    <subcellularLocation>
        <location evidence="1 13">Cytoplasm</location>
    </subcellularLocation>
</comment>
<dbReference type="GO" id="GO:0005737">
    <property type="term" value="C:cytoplasm"/>
    <property type="evidence" value="ECO:0007669"/>
    <property type="project" value="UniProtKB-SubCell"/>
</dbReference>
<sequence>MCCYPLATIHHSQINDPFLYEMDVHFVNNIVLQVLVKYIDLPEYQGQPEDVARRKCVTAAEIVQPVIVEDTCLCFNALGGLPGPYVKWFLKAVGPEGLYKMLNAWEDKSAYALCTYAYKDESSNQVHLIQGKVAGTIVKPRGTSNFGWDACFQPDGHELTYAEMSSEEKRTISHRAQALQKLSEFLRLLYPPD</sequence>
<organism evidence="14 15">
    <name type="scientific">Trichuris trichiura</name>
    <name type="common">Whipworm</name>
    <name type="synonym">Trichocephalus trichiurus</name>
    <dbReference type="NCBI Taxonomy" id="36087"/>
    <lineage>
        <taxon>Eukaryota</taxon>
        <taxon>Metazoa</taxon>
        <taxon>Ecdysozoa</taxon>
        <taxon>Nematoda</taxon>
        <taxon>Enoplea</taxon>
        <taxon>Dorylaimia</taxon>
        <taxon>Trichinellida</taxon>
        <taxon>Trichuridae</taxon>
        <taxon>Trichuris</taxon>
    </lineage>
</organism>
<evidence type="ECO:0000256" key="12">
    <source>
        <dbReference type="ARBA" id="ARBA00093271"/>
    </source>
</evidence>
<evidence type="ECO:0000256" key="9">
    <source>
        <dbReference type="ARBA" id="ARBA00054940"/>
    </source>
</evidence>
<name>A0A077ZJ27_TRITR</name>
<dbReference type="InterPro" id="IPR027502">
    <property type="entry name" value="ITPase"/>
</dbReference>
<dbReference type="HAMAP" id="MF_03148">
    <property type="entry name" value="HAM1_NTPase"/>
    <property type="match status" value="1"/>
</dbReference>
<feature type="binding site" evidence="13">
    <location>
        <position position="43"/>
    </location>
    <ligand>
        <name>Mg(2+)</name>
        <dbReference type="ChEBI" id="CHEBI:18420"/>
    </ligand>
</feature>
<evidence type="ECO:0000256" key="2">
    <source>
        <dbReference type="ARBA" id="ARBA00008023"/>
    </source>
</evidence>
<dbReference type="GO" id="GO:0000166">
    <property type="term" value="F:nucleotide binding"/>
    <property type="evidence" value="ECO:0007669"/>
    <property type="project" value="UniProtKB-KW"/>
</dbReference>
<dbReference type="GO" id="GO:0009117">
    <property type="term" value="P:nucleotide metabolic process"/>
    <property type="evidence" value="ECO:0007669"/>
    <property type="project" value="UniProtKB-KW"/>
</dbReference>
<dbReference type="EC" id="3.6.1.66" evidence="13"/>
<keyword evidence="3 13" id="KW-0963">Cytoplasm</keyword>
<evidence type="ECO:0000256" key="3">
    <source>
        <dbReference type="ARBA" id="ARBA00022490"/>
    </source>
</evidence>
<feature type="binding site" evidence="13">
    <location>
        <begin position="70"/>
        <end position="71"/>
    </location>
    <ligand>
        <name>ITP</name>
        <dbReference type="ChEBI" id="CHEBI:61402"/>
    </ligand>
</feature>
<dbReference type="EMBL" id="HG806656">
    <property type="protein sequence ID" value="CDW59623.1"/>
    <property type="molecule type" value="Genomic_DNA"/>
</dbReference>
<comment type="cofactor">
    <cofactor evidence="13">
        <name>Mg(2+)</name>
        <dbReference type="ChEBI" id="CHEBI:18420"/>
    </cofactor>
    <cofactor evidence="13">
        <name>Mn(2+)</name>
        <dbReference type="ChEBI" id="CHEBI:29035"/>
    </cofactor>
    <text evidence="13">Binds 1 divalent metal cation per subunit; can use either Mg(2+) or Mn(2+).</text>
</comment>
<gene>
    <name evidence="14" type="ORF">TTRE_0000796101</name>
</gene>
<keyword evidence="6 13" id="KW-0378">Hydrolase</keyword>
<dbReference type="AlphaFoldDB" id="A0A077ZJ27"/>
<feature type="binding site" evidence="13">
    <location>
        <position position="55"/>
    </location>
    <ligand>
        <name>ITP</name>
        <dbReference type="ChEBI" id="CHEBI:61402"/>
    </ligand>
</feature>
<dbReference type="InterPro" id="IPR029001">
    <property type="entry name" value="ITPase-like_fam"/>
</dbReference>
<keyword evidence="15" id="KW-1185">Reference proteome</keyword>
<evidence type="ECO:0000256" key="6">
    <source>
        <dbReference type="ARBA" id="ARBA00022801"/>
    </source>
</evidence>